<evidence type="ECO:0000313" key="3">
    <source>
        <dbReference type="Proteomes" id="UP000738325"/>
    </source>
</evidence>
<evidence type="ECO:0000313" key="2">
    <source>
        <dbReference type="EMBL" id="KAG0310273.1"/>
    </source>
</evidence>
<dbReference type="OrthoDB" id="2314558at2759"/>
<feature type="compositionally biased region" description="Low complexity" evidence="1">
    <location>
        <begin position="35"/>
        <end position="60"/>
    </location>
</feature>
<proteinExistence type="predicted"/>
<feature type="compositionally biased region" description="Low complexity" evidence="1">
    <location>
        <begin position="90"/>
        <end position="108"/>
    </location>
</feature>
<sequence length="1131" mass="126005">LIPRKFAYRPGVILDVITPYKPVDFARDDWRSSATMSSSNATSQSSSSTSELSVSTGQSSNDLLVPQTDAGESKDVDYIELISEYADTLSGDADSSSESESCFGSESDIGTSVSPKTTSSLLPDSSQHAATFSDSENDMLYLNVTDRHNLSDSIVQHAHASNREAGAIASHVCSITELSSTTVDIIGKTLVNRSASINMKSQSSLQELLRLHSSSVKATLNGEQSLAASLNNNLQEQLNMSGLQMSDLYLVQMMHTQSQIMDHQVLLQSRIDSLITQTYEMFEYPIPRLFIVLQKPKRHRDMIAKPFKRQFRLFFLCECGEHTMREGNKRISHEIHLAKHEGYDIDQPTEFFRKYGPYVITIMTALKYVVATAGLVIPTLGHFVSGIEAVQKSFSITAHEVRPLMDETIRHIRREVGSSSDGIDTESGQTELDDLEVLEGADLRLLESFLQIKDQSRVLGNLYRIITLTGRVKWVCIDHYRENYRQKAHLVLKDLVYANGGIVYSQRFAMVRLISINFAKRFYEALGKAKKIQRLQIDFKWDATIDDLRRLATAMTNANIENLTLFGSEESKGRTLDAINSGCRYNPILKLMTNSRIKKLKLADLGNFYHHISDPSLVATRCLEYLEIDSPFSLSDKRSMSALFRILKLCPGLKHLIISPNNRPGAVIAFFKDWTPPYPSLARIGLKLNRNYADVVYTLGLFKSVSLQVCTVDDLSSEVENLLRGHISALDLDVTPSNVLGSQLQLFNVIRCFPEVENFLRRSISALNSYVTPSNVLESQLIDAIRYNPCLSRLTIKQNSSDTLSYIDAIISTRRDILSAGGTSQLKEASLSFSCIASLQSRSTISINFEGNVLEPTMSTEVIIHHSIGGNFRDCITALIQQYGWSITKLTAGTEFNEDLAAILNRTTENKGSSLREITLTPTSLTSLGRDCLLSILERSKQLEDLIIEVSTSVQTSICRYEKFITSLKLSGEDVDKQIAAFSEQGVSRHNLPMLKALSVKGSAAIDLSQEHVAWIAEIVSPPHQDTASFSDGRPFKSLRSVICTGIRLLPQDWRILIAALDLHSLSELNLSDTNFALEQLTEMTDLVRCGPYAADSLSIQLGLTQLEGNADTIKKNCHMQNYIMGVYIWV</sequence>
<feature type="region of interest" description="Disordered" evidence="1">
    <location>
        <begin position="89"/>
        <end position="129"/>
    </location>
</feature>
<feature type="non-terminal residue" evidence="2">
    <location>
        <position position="1131"/>
    </location>
</feature>
<protein>
    <submittedName>
        <fullName evidence="2">Uncharacterized protein</fullName>
    </submittedName>
</protein>
<dbReference type="Proteomes" id="UP000738325">
    <property type="component" value="Unassembled WGS sequence"/>
</dbReference>
<comment type="caution">
    <text evidence="2">The sequence shown here is derived from an EMBL/GenBank/DDBJ whole genome shotgun (WGS) entry which is preliminary data.</text>
</comment>
<dbReference type="EMBL" id="JAAAIP010001104">
    <property type="protein sequence ID" value="KAG0310273.1"/>
    <property type="molecule type" value="Genomic_DNA"/>
</dbReference>
<dbReference type="AlphaFoldDB" id="A0A9P6ULL2"/>
<feature type="compositionally biased region" description="Polar residues" evidence="1">
    <location>
        <begin position="109"/>
        <end position="129"/>
    </location>
</feature>
<keyword evidence="3" id="KW-1185">Reference proteome</keyword>
<feature type="region of interest" description="Disordered" evidence="1">
    <location>
        <begin position="35"/>
        <end position="70"/>
    </location>
</feature>
<evidence type="ECO:0000256" key="1">
    <source>
        <dbReference type="SAM" id="MobiDB-lite"/>
    </source>
</evidence>
<name>A0A9P6ULL2_9FUNG</name>
<reference evidence="2" key="1">
    <citation type="journal article" date="2020" name="Fungal Divers.">
        <title>Resolving the Mortierellaceae phylogeny through synthesis of multi-gene phylogenetics and phylogenomics.</title>
        <authorList>
            <person name="Vandepol N."/>
            <person name="Liber J."/>
            <person name="Desiro A."/>
            <person name="Na H."/>
            <person name="Kennedy M."/>
            <person name="Barry K."/>
            <person name="Grigoriev I.V."/>
            <person name="Miller A.N."/>
            <person name="O'Donnell K."/>
            <person name="Stajich J.E."/>
            <person name="Bonito G."/>
        </authorList>
    </citation>
    <scope>NUCLEOTIDE SEQUENCE</scope>
    <source>
        <strain evidence="2">REB-010B</strain>
    </source>
</reference>
<accession>A0A9P6ULL2</accession>
<dbReference type="SUPFAM" id="SSF52047">
    <property type="entry name" value="RNI-like"/>
    <property type="match status" value="1"/>
</dbReference>
<organism evidence="2 3">
    <name type="scientific">Dissophora globulifera</name>
    <dbReference type="NCBI Taxonomy" id="979702"/>
    <lineage>
        <taxon>Eukaryota</taxon>
        <taxon>Fungi</taxon>
        <taxon>Fungi incertae sedis</taxon>
        <taxon>Mucoromycota</taxon>
        <taxon>Mortierellomycotina</taxon>
        <taxon>Mortierellomycetes</taxon>
        <taxon>Mortierellales</taxon>
        <taxon>Mortierellaceae</taxon>
        <taxon>Dissophora</taxon>
    </lineage>
</organism>
<gene>
    <name evidence="2" type="ORF">BGZ99_000547</name>
</gene>